<keyword evidence="2" id="KW-1185">Reference proteome</keyword>
<gene>
    <name evidence="1" type="ORF">ATANTOWER_017208</name>
</gene>
<dbReference type="Proteomes" id="UP001345963">
    <property type="component" value="Unassembled WGS sequence"/>
</dbReference>
<sequence length="102" mass="11708">MLQAVGFGLLGCIYTCHIWFALNEPEFVFPLGPDLTETEVVSVRFRKDPGVARFWCEYKTCLNPTQLQDIQYMPFKLNKQVIMGKISSSVMLTLLLHGCYKQ</sequence>
<dbReference type="EMBL" id="JAHUTI010042896">
    <property type="protein sequence ID" value="MED6246390.1"/>
    <property type="molecule type" value="Genomic_DNA"/>
</dbReference>
<name>A0ABU7B9Q8_9TELE</name>
<organism evidence="1 2">
    <name type="scientific">Ataeniobius toweri</name>
    <dbReference type="NCBI Taxonomy" id="208326"/>
    <lineage>
        <taxon>Eukaryota</taxon>
        <taxon>Metazoa</taxon>
        <taxon>Chordata</taxon>
        <taxon>Craniata</taxon>
        <taxon>Vertebrata</taxon>
        <taxon>Euteleostomi</taxon>
        <taxon>Actinopterygii</taxon>
        <taxon>Neopterygii</taxon>
        <taxon>Teleostei</taxon>
        <taxon>Neoteleostei</taxon>
        <taxon>Acanthomorphata</taxon>
        <taxon>Ovalentaria</taxon>
        <taxon>Atherinomorphae</taxon>
        <taxon>Cyprinodontiformes</taxon>
        <taxon>Goodeidae</taxon>
        <taxon>Ataeniobius</taxon>
    </lineage>
</organism>
<proteinExistence type="predicted"/>
<evidence type="ECO:0000313" key="1">
    <source>
        <dbReference type="EMBL" id="MED6246390.1"/>
    </source>
</evidence>
<comment type="caution">
    <text evidence="1">The sequence shown here is derived from an EMBL/GenBank/DDBJ whole genome shotgun (WGS) entry which is preliminary data.</text>
</comment>
<accession>A0ABU7B9Q8</accession>
<protein>
    <submittedName>
        <fullName evidence="1">Uncharacterized protein</fullName>
    </submittedName>
</protein>
<evidence type="ECO:0000313" key="2">
    <source>
        <dbReference type="Proteomes" id="UP001345963"/>
    </source>
</evidence>
<reference evidence="1 2" key="1">
    <citation type="submission" date="2021-07" db="EMBL/GenBank/DDBJ databases">
        <authorList>
            <person name="Palmer J.M."/>
        </authorList>
    </citation>
    <scope>NUCLEOTIDE SEQUENCE [LARGE SCALE GENOMIC DNA]</scope>
    <source>
        <strain evidence="1 2">AT_MEX2019</strain>
        <tissue evidence="1">Muscle</tissue>
    </source>
</reference>